<dbReference type="KEGG" id="run:DR864_04530"/>
<reference evidence="2 3" key="1">
    <citation type="submission" date="2018-07" db="EMBL/GenBank/DDBJ databases">
        <title>Genome sequencing of Runella.</title>
        <authorList>
            <person name="Baek M.-G."/>
            <person name="Yi H."/>
        </authorList>
    </citation>
    <scope>NUCLEOTIDE SEQUENCE [LARGE SCALE GENOMIC DNA]</scope>
    <source>
        <strain evidence="2 3">HYN0085</strain>
    </source>
</reference>
<dbReference type="Proteomes" id="UP000251993">
    <property type="component" value="Chromosome"/>
</dbReference>
<organism evidence="2 3">
    <name type="scientific">Runella rosea</name>
    <dbReference type="NCBI Taxonomy" id="2259595"/>
    <lineage>
        <taxon>Bacteria</taxon>
        <taxon>Pseudomonadati</taxon>
        <taxon>Bacteroidota</taxon>
        <taxon>Cytophagia</taxon>
        <taxon>Cytophagales</taxon>
        <taxon>Spirosomataceae</taxon>
        <taxon>Runella</taxon>
    </lineage>
</organism>
<evidence type="ECO:0000313" key="2">
    <source>
        <dbReference type="EMBL" id="AXE17053.1"/>
    </source>
</evidence>
<feature type="domain" description="DUF7678" evidence="1">
    <location>
        <begin position="41"/>
        <end position="114"/>
    </location>
</feature>
<dbReference type="EMBL" id="CP030850">
    <property type="protein sequence ID" value="AXE17053.1"/>
    <property type="molecule type" value="Genomic_DNA"/>
</dbReference>
<keyword evidence="3" id="KW-1185">Reference proteome</keyword>
<evidence type="ECO:0000313" key="3">
    <source>
        <dbReference type="Proteomes" id="UP000251993"/>
    </source>
</evidence>
<dbReference type="Pfam" id="PF24726">
    <property type="entry name" value="DUF7678"/>
    <property type="match status" value="1"/>
</dbReference>
<accession>A0A344TEI2</accession>
<proteinExistence type="predicted"/>
<dbReference type="InterPro" id="IPR056095">
    <property type="entry name" value="DUF7678"/>
</dbReference>
<name>A0A344TEI2_9BACT</name>
<dbReference type="RefSeq" id="WP_114065839.1">
    <property type="nucleotide sequence ID" value="NZ_CP030850.1"/>
</dbReference>
<gene>
    <name evidence="2" type="ORF">DR864_04530</name>
</gene>
<sequence>MDTIHYFADSRDEQDYVLHSEIDNDYLIHLKAEQSLIEAMNWHGGKIAKYRFEVNVLPKSSKLGINNGRIWKLRIWEGEKGMANGSVANYDREWQLAPSKELVPHIMRILKLYN</sequence>
<dbReference type="OrthoDB" id="1669335at2"/>
<protein>
    <recommendedName>
        <fullName evidence="1">DUF7678 domain-containing protein</fullName>
    </recommendedName>
</protein>
<dbReference type="AlphaFoldDB" id="A0A344TEI2"/>
<evidence type="ECO:0000259" key="1">
    <source>
        <dbReference type="Pfam" id="PF24726"/>
    </source>
</evidence>